<feature type="region of interest" description="Disordered" evidence="3">
    <location>
        <begin position="294"/>
        <end position="314"/>
    </location>
</feature>
<feature type="transmembrane region" description="Helical" evidence="4">
    <location>
        <begin position="209"/>
        <end position="234"/>
    </location>
</feature>
<feature type="compositionally biased region" description="Polar residues" evidence="3">
    <location>
        <begin position="305"/>
        <end position="314"/>
    </location>
</feature>
<feature type="chain" id="PRO_5046460947" description="Ig-like domain-containing protein" evidence="5">
    <location>
        <begin position="24"/>
        <end position="314"/>
    </location>
</feature>
<dbReference type="PANTHER" id="PTHR11481">
    <property type="entry name" value="IMMUNOGLOBULIN FC RECEPTOR"/>
    <property type="match status" value="1"/>
</dbReference>
<keyword evidence="8" id="KW-1185">Reference proteome</keyword>
<evidence type="ECO:0000256" key="4">
    <source>
        <dbReference type="SAM" id="Phobius"/>
    </source>
</evidence>
<proteinExistence type="predicted"/>
<sequence length="314" mass="35197">MELSLLLIMLLLILNSHPGHTQGQEASEKQNGIPKLSVKPSSVFTGDTVTLICDVGWSNKHRIFWYKNNELINTSNKTETLRNVQISHGGKYACGVKEETRQSQTVMLTVRERPKPVVRVHPDGRVFRGQMVTLTCDIQETDVSSWNYTWNKDDKVIHVSQSQDYQISSVNEFHTGHYSCSGRETQGSRYSHTSDKVTLTVSGSSEVQLHALLIGVIAGLSVAFLLVFILALLFRCKHEKGGGSPSSDHQLQNISQTSEHQKKSGQTTPRSDIVIGHSDLTYIKIDVKSMNQMKKNKENKEKENSNTVYSNLKL</sequence>
<feature type="compositionally biased region" description="Polar residues" evidence="3">
    <location>
        <begin position="245"/>
        <end position="270"/>
    </location>
</feature>
<evidence type="ECO:0000256" key="2">
    <source>
        <dbReference type="ARBA" id="ARBA00023157"/>
    </source>
</evidence>
<organism evidence="7 8">
    <name type="scientific">Cirrhinus molitorella</name>
    <name type="common">mud carp</name>
    <dbReference type="NCBI Taxonomy" id="172907"/>
    <lineage>
        <taxon>Eukaryota</taxon>
        <taxon>Metazoa</taxon>
        <taxon>Chordata</taxon>
        <taxon>Craniata</taxon>
        <taxon>Vertebrata</taxon>
        <taxon>Euteleostomi</taxon>
        <taxon>Actinopterygii</taxon>
        <taxon>Neopterygii</taxon>
        <taxon>Teleostei</taxon>
        <taxon>Ostariophysi</taxon>
        <taxon>Cypriniformes</taxon>
        <taxon>Cyprinidae</taxon>
        <taxon>Labeoninae</taxon>
        <taxon>Labeonini</taxon>
        <taxon>Cirrhinus</taxon>
    </lineage>
</organism>
<name>A0ABR3N513_9TELE</name>
<dbReference type="InterPro" id="IPR003598">
    <property type="entry name" value="Ig_sub2"/>
</dbReference>
<feature type="region of interest" description="Disordered" evidence="3">
    <location>
        <begin position="243"/>
        <end position="272"/>
    </location>
</feature>
<accession>A0ABR3N513</accession>
<reference evidence="7 8" key="1">
    <citation type="submission" date="2023-09" db="EMBL/GenBank/DDBJ databases">
        <authorList>
            <person name="Wang M."/>
        </authorList>
    </citation>
    <scope>NUCLEOTIDE SEQUENCE [LARGE SCALE GENOMIC DNA]</scope>
    <source>
        <strain evidence="7">GT-2023</strain>
        <tissue evidence="7">Liver</tissue>
    </source>
</reference>
<protein>
    <recommendedName>
        <fullName evidence="6">Ig-like domain-containing protein</fullName>
    </recommendedName>
</protein>
<dbReference type="SUPFAM" id="SSF48726">
    <property type="entry name" value="Immunoglobulin"/>
    <property type="match status" value="2"/>
</dbReference>
<dbReference type="InterPro" id="IPR003599">
    <property type="entry name" value="Ig_sub"/>
</dbReference>
<keyword evidence="4" id="KW-1133">Transmembrane helix</keyword>
<keyword evidence="4" id="KW-0472">Membrane</keyword>
<dbReference type="InterPro" id="IPR050488">
    <property type="entry name" value="Ig_Fc_receptor"/>
</dbReference>
<dbReference type="Pfam" id="PF13895">
    <property type="entry name" value="Ig_2"/>
    <property type="match status" value="1"/>
</dbReference>
<evidence type="ECO:0000259" key="6">
    <source>
        <dbReference type="PROSITE" id="PS50835"/>
    </source>
</evidence>
<keyword evidence="4" id="KW-0812">Transmembrane</keyword>
<dbReference type="InterPro" id="IPR036179">
    <property type="entry name" value="Ig-like_dom_sf"/>
</dbReference>
<evidence type="ECO:0000256" key="3">
    <source>
        <dbReference type="SAM" id="MobiDB-lite"/>
    </source>
</evidence>
<keyword evidence="2" id="KW-1015">Disulfide bond</keyword>
<comment type="caution">
    <text evidence="7">The sequence shown here is derived from an EMBL/GenBank/DDBJ whole genome shotgun (WGS) entry which is preliminary data.</text>
</comment>
<dbReference type="Gene3D" id="2.60.40.10">
    <property type="entry name" value="Immunoglobulins"/>
    <property type="match status" value="2"/>
</dbReference>
<dbReference type="PANTHER" id="PTHR11481:SF64">
    <property type="entry name" value="FC RECEPTOR-LIKE PROTEIN 4"/>
    <property type="match status" value="1"/>
</dbReference>
<dbReference type="EMBL" id="JAYMGO010000007">
    <property type="protein sequence ID" value="KAL1271974.1"/>
    <property type="molecule type" value="Genomic_DNA"/>
</dbReference>
<dbReference type="InterPro" id="IPR013783">
    <property type="entry name" value="Ig-like_fold"/>
</dbReference>
<feature type="domain" description="Ig-like" evidence="6">
    <location>
        <begin position="34"/>
        <end position="109"/>
    </location>
</feature>
<dbReference type="Proteomes" id="UP001558613">
    <property type="component" value="Unassembled WGS sequence"/>
</dbReference>
<feature type="domain" description="Ig-like" evidence="6">
    <location>
        <begin position="114"/>
        <end position="198"/>
    </location>
</feature>
<evidence type="ECO:0000313" key="7">
    <source>
        <dbReference type="EMBL" id="KAL1271974.1"/>
    </source>
</evidence>
<dbReference type="PROSITE" id="PS50835">
    <property type="entry name" value="IG_LIKE"/>
    <property type="match status" value="2"/>
</dbReference>
<feature type="signal peptide" evidence="5">
    <location>
        <begin position="1"/>
        <end position="23"/>
    </location>
</feature>
<dbReference type="SMART" id="SM00409">
    <property type="entry name" value="IG"/>
    <property type="match status" value="2"/>
</dbReference>
<feature type="compositionally biased region" description="Basic and acidic residues" evidence="3">
    <location>
        <begin position="295"/>
        <end position="304"/>
    </location>
</feature>
<evidence type="ECO:0000256" key="5">
    <source>
        <dbReference type="SAM" id="SignalP"/>
    </source>
</evidence>
<evidence type="ECO:0000313" key="8">
    <source>
        <dbReference type="Proteomes" id="UP001558613"/>
    </source>
</evidence>
<dbReference type="SMART" id="SM00408">
    <property type="entry name" value="IGc2"/>
    <property type="match status" value="2"/>
</dbReference>
<keyword evidence="1 5" id="KW-0732">Signal</keyword>
<gene>
    <name evidence="7" type="ORF">QQF64_030990</name>
</gene>
<evidence type="ECO:0000256" key="1">
    <source>
        <dbReference type="ARBA" id="ARBA00022729"/>
    </source>
</evidence>
<dbReference type="InterPro" id="IPR007110">
    <property type="entry name" value="Ig-like_dom"/>
</dbReference>
<dbReference type="Pfam" id="PF13927">
    <property type="entry name" value="Ig_3"/>
    <property type="match status" value="1"/>
</dbReference>